<dbReference type="InterPro" id="IPR029057">
    <property type="entry name" value="PRTase-like"/>
</dbReference>
<evidence type="ECO:0000313" key="14">
    <source>
        <dbReference type="EMBL" id="KKB26715.1"/>
    </source>
</evidence>
<dbReference type="PANTHER" id="PTHR32315">
    <property type="entry name" value="ADENINE PHOSPHORIBOSYLTRANSFERASE"/>
    <property type="match status" value="1"/>
</dbReference>
<keyword evidence="9 12" id="KW-0328">Glycosyltransferase</keyword>
<gene>
    <name evidence="12 14" type="primary">apt</name>
    <name evidence="14" type="ORF">MMELEA_00970</name>
</gene>
<evidence type="ECO:0000256" key="8">
    <source>
        <dbReference type="ARBA" id="ARBA00022490"/>
    </source>
</evidence>
<evidence type="ECO:0000256" key="11">
    <source>
        <dbReference type="ARBA" id="ARBA00022726"/>
    </source>
</evidence>
<evidence type="ECO:0000256" key="1">
    <source>
        <dbReference type="ARBA" id="ARBA00000868"/>
    </source>
</evidence>
<evidence type="ECO:0000256" key="2">
    <source>
        <dbReference type="ARBA" id="ARBA00003968"/>
    </source>
</evidence>
<sequence length="171" mass="19243">MNLKEYVRDIHDFPKKGIVFKDISPLLNNGEKYHYVIKKIAELVKDCDVIVSPDARGFLFGAPTAVLLSKPFVMVRKAGKLPGETIKLNYQLQYGENILEIQTNQLKQNQQVAIIDDVLATGGTVSAIKKLVESQGAIVKKIVNFIELISLKGREKFEKENIEVSSILHYE</sequence>
<comment type="similarity">
    <text evidence="5 12">Belongs to the purine/pyrimidine phosphoribosyltransferase family.</text>
</comment>
<dbReference type="GO" id="GO:0006166">
    <property type="term" value="P:purine ribonucleoside salvage"/>
    <property type="evidence" value="ECO:0007669"/>
    <property type="project" value="UniProtKB-UniRule"/>
</dbReference>
<evidence type="ECO:0000256" key="3">
    <source>
        <dbReference type="ARBA" id="ARBA00004496"/>
    </source>
</evidence>
<accession>A0A0F5H0Q9</accession>
<proteinExistence type="inferred from homology"/>
<feature type="domain" description="Phosphoribosyltransferase" evidence="13">
    <location>
        <begin position="34"/>
        <end position="143"/>
    </location>
</feature>
<dbReference type="CDD" id="cd06223">
    <property type="entry name" value="PRTases_typeI"/>
    <property type="match status" value="1"/>
</dbReference>
<dbReference type="UniPathway" id="UPA00588">
    <property type="reaction ID" value="UER00646"/>
</dbReference>
<dbReference type="InterPro" id="IPR050054">
    <property type="entry name" value="UPRTase/APRTase"/>
</dbReference>
<dbReference type="Gene3D" id="3.40.50.2020">
    <property type="match status" value="1"/>
</dbReference>
<evidence type="ECO:0000256" key="7">
    <source>
        <dbReference type="ARBA" id="ARBA00011893"/>
    </source>
</evidence>
<dbReference type="NCBIfam" id="NF002636">
    <property type="entry name" value="PRK02304.1-5"/>
    <property type="match status" value="1"/>
</dbReference>
<dbReference type="AlphaFoldDB" id="A0A0F5H0Q9"/>
<dbReference type="HAMAP" id="MF_00004">
    <property type="entry name" value="Aden_phosphoribosyltr"/>
    <property type="match status" value="1"/>
</dbReference>
<dbReference type="STRING" id="29561.MM26B8_04770"/>
<comment type="function">
    <text evidence="2 12">Catalyzes a salvage reaction resulting in the formation of AMP, that is energically less costly than de novo synthesis.</text>
</comment>
<comment type="caution">
    <text evidence="14">The sequence shown here is derived from an EMBL/GenBank/DDBJ whole genome shotgun (WGS) entry which is preliminary data.</text>
</comment>
<keyword evidence="11 12" id="KW-0660">Purine salvage</keyword>
<dbReference type="GO" id="GO:0003999">
    <property type="term" value="F:adenine phosphoribosyltransferase activity"/>
    <property type="evidence" value="ECO:0007669"/>
    <property type="project" value="UniProtKB-UniRule"/>
</dbReference>
<dbReference type="SUPFAM" id="SSF53271">
    <property type="entry name" value="PRTase-like"/>
    <property type="match status" value="1"/>
</dbReference>
<dbReference type="EMBL" id="JZXN01000017">
    <property type="protein sequence ID" value="KKB26715.1"/>
    <property type="molecule type" value="Genomic_DNA"/>
</dbReference>
<dbReference type="GO" id="GO:0016208">
    <property type="term" value="F:AMP binding"/>
    <property type="evidence" value="ECO:0007669"/>
    <property type="project" value="TreeGrafter"/>
</dbReference>
<dbReference type="InterPro" id="IPR005764">
    <property type="entry name" value="Ade_phspho_trans"/>
</dbReference>
<evidence type="ECO:0000256" key="5">
    <source>
        <dbReference type="ARBA" id="ARBA00008391"/>
    </source>
</evidence>
<evidence type="ECO:0000256" key="9">
    <source>
        <dbReference type="ARBA" id="ARBA00022676"/>
    </source>
</evidence>
<dbReference type="Proteomes" id="UP000033750">
    <property type="component" value="Unassembled WGS sequence"/>
</dbReference>
<dbReference type="Pfam" id="PF00156">
    <property type="entry name" value="Pribosyltran"/>
    <property type="match status" value="1"/>
</dbReference>
<comment type="catalytic activity">
    <reaction evidence="1 12">
        <text>AMP + diphosphate = 5-phospho-alpha-D-ribose 1-diphosphate + adenine</text>
        <dbReference type="Rhea" id="RHEA:16609"/>
        <dbReference type="ChEBI" id="CHEBI:16708"/>
        <dbReference type="ChEBI" id="CHEBI:33019"/>
        <dbReference type="ChEBI" id="CHEBI:58017"/>
        <dbReference type="ChEBI" id="CHEBI:456215"/>
        <dbReference type="EC" id="2.4.2.7"/>
    </reaction>
</comment>
<dbReference type="EC" id="2.4.2.7" evidence="7 12"/>
<evidence type="ECO:0000256" key="4">
    <source>
        <dbReference type="ARBA" id="ARBA00004659"/>
    </source>
</evidence>
<evidence type="ECO:0000259" key="13">
    <source>
        <dbReference type="Pfam" id="PF00156"/>
    </source>
</evidence>
<dbReference type="GO" id="GO:0044209">
    <property type="term" value="P:AMP salvage"/>
    <property type="evidence" value="ECO:0007669"/>
    <property type="project" value="UniProtKB-UniRule"/>
</dbReference>
<dbReference type="OrthoDB" id="9803963at2"/>
<organism evidence="14 15">
    <name type="scientific">Mycoplasmopsis meleagridis ATCC 25294</name>
    <dbReference type="NCBI Taxonomy" id="1264554"/>
    <lineage>
        <taxon>Bacteria</taxon>
        <taxon>Bacillati</taxon>
        <taxon>Mycoplasmatota</taxon>
        <taxon>Mycoplasmoidales</taxon>
        <taxon>Metamycoplasmataceae</taxon>
        <taxon>Mycoplasmopsis</taxon>
    </lineage>
</organism>
<evidence type="ECO:0000256" key="10">
    <source>
        <dbReference type="ARBA" id="ARBA00022679"/>
    </source>
</evidence>
<name>A0A0F5H0Q9_9BACT</name>
<dbReference type="GO" id="GO:0005737">
    <property type="term" value="C:cytoplasm"/>
    <property type="evidence" value="ECO:0007669"/>
    <property type="project" value="UniProtKB-SubCell"/>
</dbReference>
<comment type="subcellular location">
    <subcellularLocation>
        <location evidence="3 12">Cytoplasm</location>
    </subcellularLocation>
</comment>
<dbReference type="GO" id="GO:0006168">
    <property type="term" value="P:adenine salvage"/>
    <property type="evidence" value="ECO:0007669"/>
    <property type="project" value="InterPro"/>
</dbReference>
<evidence type="ECO:0000313" key="15">
    <source>
        <dbReference type="Proteomes" id="UP000033750"/>
    </source>
</evidence>
<dbReference type="InterPro" id="IPR000836">
    <property type="entry name" value="PRTase_dom"/>
</dbReference>
<dbReference type="NCBIfam" id="TIGR01090">
    <property type="entry name" value="apt"/>
    <property type="match status" value="1"/>
</dbReference>
<comment type="pathway">
    <text evidence="4 12">Purine metabolism; AMP biosynthesis via salvage pathway; AMP from adenine: step 1/1.</text>
</comment>
<dbReference type="FunFam" id="3.40.50.2020:FF:000004">
    <property type="entry name" value="Adenine phosphoribosyltransferase"/>
    <property type="match status" value="1"/>
</dbReference>
<protein>
    <recommendedName>
        <fullName evidence="7 12">Adenine phosphoribosyltransferase</fullName>
        <shortName evidence="12">APRT</shortName>
        <ecNumber evidence="7 12">2.4.2.7</ecNumber>
    </recommendedName>
</protein>
<dbReference type="PATRIC" id="fig|1264554.4.peg.129"/>
<keyword evidence="10 12" id="KW-0808">Transferase</keyword>
<evidence type="ECO:0000256" key="12">
    <source>
        <dbReference type="HAMAP-Rule" id="MF_00004"/>
    </source>
</evidence>
<dbReference type="RefSeq" id="WP_046097054.1">
    <property type="nucleotide sequence ID" value="NZ_JZXN01000017.1"/>
</dbReference>
<keyword evidence="15" id="KW-1185">Reference proteome</keyword>
<reference evidence="14 15" key="1">
    <citation type="submission" date="2015-03" db="EMBL/GenBank/DDBJ databases">
        <title>Genome sequence of Mycoplasma meleagridis strain ATCC 25294.</title>
        <authorList>
            <person name="Yacoub E."/>
            <person name="Blanchard A."/>
            <person name="Sirand-Pugnet P."/>
            <person name="Mardassi B.B.A."/>
        </authorList>
    </citation>
    <scope>NUCLEOTIDE SEQUENCE [LARGE SCALE GENOMIC DNA]</scope>
    <source>
        <strain evidence="14 15">ATCC 25294</strain>
    </source>
</reference>
<dbReference type="GO" id="GO:0002055">
    <property type="term" value="F:adenine binding"/>
    <property type="evidence" value="ECO:0007669"/>
    <property type="project" value="TreeGrafter"/>
</dbReference>
<evidence type="ECO:0000256" key="6">
    <source>
        <dbReference type="ARBA" id="ARBA00011738"/>
    </source>
</evidence>
<keyword evidence="8 12" id="KW-0963">Cytoplasm</keyword>
<comment type="subunit">
    <text evidence="6 12">Homodimer.</text>
</comment>
<dbReference type="PANTHER" id="PTHR32315:SF3">
    <property type="entry name" value="ADENINE PHOSPHORIBOSYLTRANSFERASE"/>
    <property type="match status" value="1"/>
</dbReference>